<feature type="transmembrane region" description="Helical" evidence="1">
    <location>
        <begin position="417"/>
        <end position="439"/>
    </location>
</feature>
<reference evidence="2 3" key="1">
    <citation type="submission" date="2021-05" db="EMBL/GenBank/DDBJ databases">
        <title>Genome Assembly of Synthetic Allotetraploid Brassica napus Reveals Homoeologous Exchanges between Subgenomes.</title>
        <authorList>
            <person name="Davis J.T."/>
        </authorList>
    </citation>
    <scope>NUCLEOTIDE SEQUENCE [LARGE SCALE GENOMIC DNA]</scope>
    <source>
        <strain evidence="3">cv. Da-Ae</strain>
        <tissue evidence="2">Seedling</tissue>
    </source>
</reference>
<comment type="caution">
    <text evidence="2">The sequence shown here is derived from an EMBL/GenBank/DDBJ whole genome shotgun (WGS) entry which is preliminary data.</text>
</comment>
<keyword evidence="1" id="KW-0472">Membrane</keyword>
<feature type="non-terminal residue" evidence="2">
    <location>
        <position position="1"/>
    </location>
</feature>
<keyword evidence="3" id="KW-1185">Reference proteome</keyword>
<evidence type="ECO:0000313" key="3">
    <source>
        <dbReference type="Proteomes" id="UP000824890"/>
    </source>
</evidence>
<sequence>KPRQLHRRTQVNQTLEPDLATSLSMWLLLSTVHHRGISYPTVAQCLLDPKSATSLVVTTAMSALTTVVPPPVTLPVTALPLETWDFLGSMCGFTGVSLGALVGHLTLPKSTHMSSLSSPPDLATNYSHRLSPTLASYLAVIAGSTVQECGFAKFTHYDFTDASPSHYAISSIDGSSQGRLCGSPPPFLVAGTTVQECGFARSVRYHITAASPSYYAVSSIDGSSKSQLCDLQLGAAIFNRSSRMSCSSRTPIHRVFTDALRPLFIRAKISPSAEALTTSYRLLHMTPLPPLSRVRLVSPSSTLYITFTFRLERFSTFSGELLESSPRFLQVPVFCCSSSNWTAFFWVGSPTPMASDSPSLLQRVSMEGQPPPLSPAIHASSETWLNCSQNPMIGFFKVDFDVCAFLRTQALGLQVKLLFGSLLSLATSIFHLVLVIFVYELTVENRSGCNRLSLLGF</sequence>
<keyword evidence="1" id="KW-1133">Transmembrane helix</keyword>
<evidence type="ECO:0000313" key="2">
    <source>
        <dbReference type="EMBL" id="KAH0866843.1"/>
    </source>
</evidence>
<protein>
    <submittedName>
        <fullName evidence="2">Uncharacterized protein</fullName>
    </submittedName>
</protein>
<proteinExistence type="predicted"/>
<keyword evidence="1" id="KW-0812">Transmembrane</keyword>
<evidence type="ECO:0000256" key="1">
    <source>
        <dbReference type="SAM" id="Phobius"/>
    </source>
</evidence>
<accession>A0ABQ7YFA2</accession>
<dbReference type="Proteomes" id="UP000824890">
    <property type="component" value="Unassembled WGS sequence"/>
</dbReference>
<organism evidence="2 3">
    <name type="scientific">Brassica napus</name>
    <name type="common">Rape</name>
    <dbReference type="NCBI Taxonomy" id="3708"/>
    <lineage>
        <taxon>Eukaryota</taxon>
        <taxon>Viridiplantae</taxon>
        <taxon>Streptophyta</taxon>
        <taxon>Embryophyta</taxon>
        <taxon>Tracheophyta</taxon>
        <taxon>Spermatophyta</taxon>
        <taxon>Magnoliopsida</taxon>
        <taxon>eudicotyledons</taxon>
        <taxon>Gunneridae</taxon>
        <taxon>Pentapetalae</taxon>
        <taxon>rosids</taxon>
        <taxon>malvids</taxon>
        <taxon>Brassicales</taxon>
        <taxon>Brassicaceae</taxon>
        <taxon>Brassiceae</taxon>
        <taxon>Brassica</taxon>
    </lineage>
</organism>
<dbReference type="EMBL" id="JAGKQM010000017">
    <property type="protein sequence ID" value="KAH0866843.1"/>
    <property type="molecule type" value="Genomic_DNA"/>
</dbReference>
<gene>
    <name evidence="2" type="ORF">HID58_073865</name>
</gene>
<name>A0ABQ7YFA2_BRANA</name>